<name>A0A2P4XBG9_9STRA</name>
<evidence type="ECO:0008006" key="5">
    <source>
        <dbReference type="Google" id="ProtNLM"/>
    </source>
</evidence>
<organism evidence="2 4">
    <name type="scientific">Phytophthora palmivora</name>
    <dbReference type="NCBI Taxonomy" id="4796"/>
    <lineage>
        <taxon>Eukaryota</taxon>
        <taxon>Sar</taxon>
        <taxon>Stramenopiles</taxon>
        <taxon>Oomycota</taxon>
        <taxon>Peronosporomycetes</taxon>
        <taxon>Peronosporales</taxon>
        <taxon>Peronosporaceae</taxon>
        <taxon>Phytophthora</taxon>
    </lineage>
</organism>
<comment type="caution">
    <text evidence="2">The sequence shown here is derived from an EMBL/GenBank/DDBJ whole genome shotgun (WGS) entry which is preliminary data.</text>
</comment>
<feature type="compositionally biased region" description="Basic and acidic residues" evidence="1">
    <location>
        <begin position="83"/>
        <end position="94"/>
    </location>
</feature>
<dbReference type="Proteomes" id="UP000237271">
    <property type="component" value="Unassembled WGS sequence"/>
</dbReference>
<protein>
    <recommendedName>
        <fullName evidence="5">Retrotransposon gag domain-containing protein</fullName>
    </recommendedName>
</protein>
<dbReference type="EMBL" id="NCKW01015486">
    <property type="protein sequence ID" value="POM62869.1"/>
    <property type="molecule type" value="Genomic_DNA"/>
</dbReference>
<feature type="region of interest" description="Disordered" evidence="1">
    <location>
        <begin position="308"/>
        <end position="338"/>
    </location>
</feature>
<feature type="compositionally biased region" description="Acidic residues" evidence="1">
    <location>
        <begin position="115"/>
        <end position="134"/>
    </location>
</feature>
<evidence type="ECO:0000313" key="4">
    <source>
        <dbReference type="Proteomes" id="UP000237271"/>
    </source>
</evidence>
<reference evidence="2 4" key="1">
    <citation type="journal article" date="2017" name="Genome Biol. Evol.">
        <title>Phytophthora megakarya and P. palmivora, closely related causal agents of cacao black pod rot, underwent increases in genome sizes and gene numbers by different mechanisms.</title>
        <authorList>
            <person name="Ali S.S."/>
            <person name="Shao J."/>
            <person name="Lary D.J."/>
            <person name="Kronmiller B."/>
            <person name="Shen D."/>
            <person name="Strem M.D."/>
            <person name="Amoako-Attah I."/>
            <person name="Akrofi A.Y."/>
            <person name="Begoude B.A."/>
            <person name="Ten Hoopen G.M."/>
            <person name="Coulibaly K."/>
            <person name="Kebe B.I."/>
            <person name="Melnick R.L."/>
            <person name="Guiltinan M.J."/>
            <person name="Tyler B.M."/>
            <person name="Meinhardt L.W."/>
            <person name="Bailey B.A."/>
        </authorList>
    </citation>
    <scope>NUCLEOTIDE SEQUENCE [LARGE SCALE GENOMIC DNA]</scope>
    <source>
        <strain evidence="2">Sbr112.9</strain>
        <strain evidence="4">sbr112.9</strain>
    </source>
</reference>
<dbReference type="EMBL" id="NCKW01015486">
    <property type="protein sequence ID" value="POM62874.1"/>
    <property type="molecule type" value="Genomic_DNA"/>
</dbReference>
<evidence type="ECO:0000256" key="1">
    <source>
        <dbReference type="SAM" id="MobiDB-lite"/>
    </source>
</evidence>
<accession>A0A2P4XBG9</accession>
<feature type="region of interest" description="Disordered" evidence="1">
    <location>
        <begin position="1"/>
        <end position="134"/>
    </location>
</feature>
<feature type="compositionally biased region" description="Basic and acidic residues" evidence="1">
    <location>
        <begin position="308"/>
        <end position="333"/>
    </location>
</feature>
<evidence type="ECO:0000313" key="2">
    <source>
        <dbReference type="EMBL" id="POM62869.1"/>
    </source>
</evidence>
<sequence>MPTQRCEKWKKKLGTSFGVSEIGAGRQPIARHAPEATDPSKVPLPQTPKKRVNEGSDAGGSTATAEASPYMQGSHMVTPRSPSRSERLAEETESLRPTPNTRQETGRRPARNYDSPEDSSDSDSDSGDFDYLDGDLTEGWVRQIREMSKAETKRSTPRLELPTHLSLGNIKPYFGLRSKSEKSMQWLRTFIYEMKGTHTLPNEWCLAFELRLQDGALQWYRQLPRKTLARYYSAKRKDKEHVSDYLNRLNGYARNAGVQFENGGRDAKDHVEHFLDTCDDRGLEERLCHVRVKDSYDLEDMVNDILRRQERKTSRESSGRRPKNQEDSRRHEATTNGAETIAAVPVKVPIAVPVSTVNTVMLQPLMTTNAAPLQRERLPGPTTDTPGVVMITSTKTEATDETTDSAMHGAGKCDALNELTNILRSKVDKKDLTPELPSLVFGNHLN</sequence>
<dbReference type="AlphaFoldDB" id="A0A2P4XBG9"/>
<reference evidence="2" key="2">
    <citation type="submission" date="2017-04" db="EMBL/GenBank/DDBJ databases">
        <authorList>
            <person name="Ali S."/>
            <person name="Shao J."/>
            <person name="Larry D.J."/>
            <person name="Kronmiller B."/>
            <person name="Shen D."/>
            <person name="Strem M.D."/>
            <person name="Melnick R.L."/>
            <person name="Guiltinan M.J."/>
            <person name="Tyler B.M."/>
            <person name="Meinhardt L.W."/>
            <person name="Bailey B.A."/>
        </authorList>
    </citation>
    <scope>NUCLEOTIDE SEQUENCE</scope>
    <source>
        <strain evidence="2">Sbr112.9</strain>
        <tissue evidence="2">Mycelia</tissue>
    </source>
</reference>
<proteinExistence type="predicted"/>
<dbReference type="OrthoDB" id="125496at2759"/>
<evidence type="ECO:0000313" key="3">
    <source>
        <dbReference type="EMBL" id="POM62874.1"/>
    </source>
</evidence>
<gene>
    <name evidence="2" type="ORF">PHPALM_27914</name>
    <name evidence="3" type="ORF">PHPALM_27917</name>
</gene>
<keyword evidence="4" id="KW-1185">Reference proteome</keyword>